<reference evidence="1" key="1">
    <citation type="submission" date="2014-11" db="EMBL/GenBank/DDBJ databases">
        <authorList>
            <person name="Amaro Gonzalez C."/>
        </authorList>
    </citation>
    <scope>NUCLEOTIDE SEQUENCE</scope>
</reference>
<dbReference type="EMBL" id="GBXM01051890">
    <property type="protein sequence ID" value="JAH56687.1"/>
    <property type="molecule type" value="Transcribed_RNA"/>
</dbReference>
<protein>
    <submittedName>
        <fullName evidence="1">Uncharacterized protein</fullName>
    </submittedName>
</protein>
<accession>A0A0E9TT83</accession>
<proteinExistence type="predicted"/>
<dbReference type="AlphaFoldDB" id="A0A0E9TT83"/>
<name>A0A0E9TT83_ANGAN</name>
<sequence length="33" mass="3678">MGNGVQSRCFPMPVPWRTYGASTDFCLKQLSIS</sequence>
<organism evidence="1">
    <name type="scientific">Anguilla anguilla</name>
    <name type="common">European freshwater eel</name>
    <name type="synonym">Muraena anguilla</name>
    <dbReference type="NCBI Taxonomy" id="7936"/>
    <lineage>
        <taxon>Eukaryota</taxon>
        <taxon>Metazoa</taxon>
        <taxon>Chordata</taxon>
        <taxon>Craniata</taxon>
        <taxon>Vertebrata</taxon>
        <taxon>Euteleostomi</taxon>
        <taxon>Actinopterygii</taxon>
        <taxon>Neopterygii</taxon>
        <taxon>Teleostei</taxon>
        <taxon>Anguilliformes</taxon>
        <taxon>Anguillidae</taxon>
        <taxon>Anguilla</taxon>
    </lineage>
</organism>
<reference evidence="1" key="2">
    <citation type="journal article" date="2015" name="Fish Shellfish Immunol.">
        <title>Early steps in the European eel (Anguilla anguilla)-Vibrio vulnificus interaction in the gills: Role of the RtxA13 toxin.</title>
        <authorList>
            <person name="Callol A."/>
            <person name="Pajuelo D."/>
            <person name="Ebbesson L."/>
            <person name="Teles M."/>
            <person name="MacKenzie S."/>
            <person name="Amaro C."/>
        </authorList>
    </citation>
    <scope>NUCLEOTIDE SEQUENCE</scope>
</reference>
<evidence type="ECO:0000313" key="1">
    <source>
        <dbReference type="EMBL" id="JAH56687.1"/>
    </source>
</evidence>